<gene>
    <name evidence="1" type="ORF">FTW19_23940</name>
</gene>
<name>A0A5B9EIU8_9BACT</name>
<sequence length="105" mass="11430">MFACARTCLLHHLGEREFAGYVHVDAVTVLAWEQLRCNPLPSVDLQLGALYGDTVGLAFAVEVFGCIVGEFEQFVCHELGLYFAGLLVSLLEVRFGREPAGDGLA</sequence>
<dbReference type="AlphaFoldDB" id="A0A5B9EIU8"/>
<evidence type="ECO:0000313" key="1">
    <source>
        <dbReference type="EMBL" id="QEE30780.1"/>
    </source>
</evidence>
<proteinExistence type="predicted"/>
<evidence type="ECO:0000313" key="2">
    <source>
        <dbReference type="Proteomes" id="UP000321820"/>
    </source>
</evidence>
<protein>
    <submittedName>
        <fullName evidence="1">Uncharacterized protein</fullName>
    </submittedName>
</protein>
<dbReference type="Proteomes" id="UP000321820">
    <property type="component" value="Chromosome"/>
</dbReference>
<organism evidence="1 2">
    <name type="scientific">Terriglobus albidus</name>
    <dbReference type="NCBI Taxonomy" id="1592106"/>
    <lineage>
        <taxon>Bacteria</taxon>
        <taxon>Pseudomonadati</taxon>
        <taxon>Acidobacteriota</taxon>
        <taxon>Terriglobia</taxon>
        <taxon>Terriglobales</taxon>
        <taxon>Acidobacteriaceae</taxon>
        <taxon>Terriglobus</taxon>
    </lineage>
</organism>
<dbReference type="EMBL" id="CP042806">
    <property type="protein sequence ID" value="QEE30780.1"/>
    <property type="molecule type" value="Genomic_DNA"/>
</dbReference>
<dbReference type="KEGG" id="talb:FTW19_23940"/>
<accession>A0A5B9EIU8</accession>
<keyword evidence="2" id="KW-1185">Reference proteome</keyword>
<reference evidence="1 2" key="1">
    <citation type="submission" date="2019-08" db="EMBL/GenBank/DDBJ databases">
        <title>Complete genome sequence of Terriglobus albidus strain ORNL.</title>
        <authorList>
            <person name="Podar M."/>
        </authorList>
    </citation>
    <scope>NUCLEOTIDE SEQUENCE [LARGE SCALE GENOMIC DNA]</scope>
    <source>
        <strain evidence="1 2">ORNL</strain>
    </source>
</reference>